<feature type="transmembrane region" description="Helical" evidence="4">
    <location>
        <begin position="371"/>
        <end position="394"/>
    </location>
</feature>
<evidence type="ECO:0000256" key="1">
    <source>
        <dbReference type="ARBA" id="ARBA00023157"/>
    </source>
</evidence>
<dbReference type="CDD" id="cd00112">
    <property type="entry name" value="LDLa"/>
    <property type="match status" value="1"/>
</dbReference>
<comment type="caution">
    <text evidence="2">Lacks conserved residue(s) required for the propagation of feature annotation.</text>
</comment>
<dbReference type="SMART" id="SM00042">
    <property type="entry name" value="CUB"/>
    <property type="match status" value="1"/>
</dbReference>
<dbReference type="PROSITE" id="PS01180">
    <property type="entry name" value="CUB"/>
    <property type="match status" value="1"/>
</dbReference>
<sequence>MGTLFRYDTYSSLLGTENMHVMKANMAFFGFQRHQASTNQKCWLNTSIYAPSFVTCQFALTPKLHLVQQFWNSGQLSTHSPIIKSSSPTVVSKLVPVPFSSSSSTLLSLSESPMLLALFRIILFIWIDRRTFLLLISCYVLIAPSYAVLSYEPQISYFDGAGYLDNCKSKLERRVTALSGLLISHQLYGSIPYNASKNCFLLITAPSGYRIRLRVLDFNVLGDAHNCDKDTLHVFDHEKPIDPQALRDANQEDTSPGPILGQFCGTIRNASELAVSTENALTLWWHTDAELPFHHNGEGFRLLWSAFRKSNVAPCNAQREFTCNNQECIAAELACNRYPDCKDESDLIRELQIAHKCDFLTDDPLGSLTGLTLLLISMAAVSLSACLCICACICCKCMKTPDKACTTATATELAVERTPCYSGTDTAALQQPTPPGFYPPSPPTVPPPVGKKISQKAAMNSAVAGRDLINPIHHRGGSFISKQGVPLLVAPANEYGSTPIQKNNSHSLTSVPHLNSKNPNVIEL</sequence>
<evidence type="ECO:0000256" key="2">
    <source>
        <dbReference type="PROSITE-ProRule" id="PRU00124"/>
    </source>
</evidence>
<dbReference type="SMART" id="SM00192">
    <property type="entry name" value="LDLa"/>
    <property type="match status" value="1"/>
</dbReference>
<protein>
    <submittedName>
        <fullName evidence="7">CUB domain-containing protein</fullName>
    </submittedName>
</protein>
<keyword evidence="4" id="KW-0812">Transmembrane</keyword>
<dbReference type="PANTHER" id="PTHR24652">
    <property type="entry name" value="LOW-DENSITY LIPOPROTEIN RECEPTOR CLASS A DOMAIN-CONTAINING PROTEIN 2"/>
    <property type="match status" value="1"/>
</dbReference>
<organism evidence="6 7">
    <name type="scientific">Setaria digitata</name>
    <dbReference type="NCBI Taxonomy" id="48799"/>
    <lineage>
        <taxon>Eukaryota</taxon>
        <taxon>Metazoa</taxon>
        <taxon>Ecdysozoa</taxon>
        <taxon>Nematoda</taxon>
        <taxon>Chromadorea</taxon>
        <taxon>Rhabditida</taxon>
        <taxon>Spirurina</taxon>
        <taxon>Spiruromorpha</taxon>
        <taxon>Filarioidea</taxon>
        <taxon>Setariidae</taxon>
        <taxon>Setaria</taxon>
    </lineage>
</organism>
<dbReference type="Gene3D" id="2.60.120.290">
    <property type="entry name" value="Spermadhesin, CUB domain"/>
    <property type="match status" value="1"/>
</dbReference>
<dbReference type="SUPFAM" id="SSF57424">
    <property type="entry name" value="LDL receptor-like module"/>
    <property type="match status" value="1"/>
</dbReference>
<dbReference type="WBParaSite" id="sdigi.contig6.g799.t1">
    <property type="protein sequence ID" value="sdigi.contig6.g799.t1"/>
    <property type="gene ID" value="sdigi.contig6.g799"/>
</dbReference>
<keyword evidence="4" id="KW-0472">Membrane</keyword>
<name>A0A915PYR7_9BILA</name>
<dbReference type="Gene3D" id="4.10.400.10">
    <property type="entry name" value="Low-density Lipoprotein Receptor"/>
    <property type="match status" value="1"/>
</dbReference>
<evidence type="ECO:0000259" key="5">
    <source>
        <dbReference type="PROSITE" id="PS01180"/>
    </source>
</evidence>
<keyword evidence="1 2" id="KW-1015">Disulfide bond</keyword>
<dbReference type="InterPro" id="IPR042333">
    <property type="entry name" value="LRAD2/Mig-13-like"/>
</dbReference>
<evidence type="ECO:0000313" key="6">
    <source>
        <dbReference type="Proteomes" id="UP000887581"/>
    </source>
</evidence>
<dbReference type="InterPro" id="IPR000859">
    <property type="entry name" value="CUB_dom"/>
</dbReference>
<dbReference type="InterPro" id="IPR002172">
    <property type="entry name" value="LDrepeatLR_classA_rpt"/>
</dbReference>
<dbReference type="AlphaFoldDB" id="A0A915PYR7"/>
<evidence type="ECO:0000256" key="4">
    <source>
        <dbReference type="SAM" id="Phobius"/>
    </source>
</evidence>
<proteinExistence type="predicted"/>
<evidence type="ECO:0000313" key="7">
    <source>
        <dbReference type="WBParaSite" id="sdigi.contig6.g799.t1"/>
    </source>
</evidence>
<dbReference type="PROSITE" id="PS50068">
    <property type="entry name" value="LDLRA_2"/>
    <property type="match status" value="1"/>
</dbReference>
<evidence type="ECO:0000256" key="3">
    <source>
        <dbReference type="SAM" id="MobiDB-lite"/>
    </source>
</evidence>
<dbReference type="SUPFAM" id="SSF49854">
    <property type="entry name" value="Spermadhesin, CUB domain"/>
    <property type="match status" value="1"/>
</dbReference>
<feature type="domain" description="CUB" evidence="5">
    <location>
        <begin position="167"/>
        <end position="307"/>
    </location>
</feature>
<reference evidence="7" key="1">
    <citation type="submission" date="2022-11" db="UniProtKB">
        <authorList>
            <consortium name="WormBaseParasite"/>
        </authorList>
    </citation>
    <scope>IDENTIFICATION</scope>
</reference>
<accession>A0A915PYR7</accession>
<keyword evidence="6" id="KW-1185">Reference proteome</keyword>
<dbReference type="Pfam" id="PF00057">
    <property type="entry name" value="Ldl_recept_a"/>
    <property type="match status" value="1"/>
</dbReference>
<dbReference type="InterPro" id="IPR035914">
    <property type="entry name" value="Sperma_CUB_dom_sf"/>
</dbReference>
<dbReference type="Proteomes" id="UP000887581">
    <property type="component" value="Unplaced"/>
</dbReference>
<keyword evidence="4" id="KW-1133">Transmembrane helix</keyword>
<dbReference type="InterPro" id="IPR036055">
    <property type="entry name" value="LDL_receptor-like_sf"/>
</dbReference>
<feature type="region of interest" description="Disordered" evidence="3">
    <location>
        <begin position="498"/>
        <end position="524"/>
    </location>
</feature>
<feature type="disulfide bond" evidence="2">
    <location>
        <begin position="323"/>
        <end position="341"/>
    </location>
</feature>
<dbReference type="Pfam" id="PF00431">
    <property type="entry name" value="CUB"/>
    <property type="match status" value="1"/>
</dbReference>
<dbReference type="CDD" id="cd00041">
    <property type="entry name" value="CUB"/>
    <property type="match status" value="1"/>
</dbReference>